<reference evidence="7" key="3">
    <citation type="submission" date="2022-01" db="EMBL/GenBank/DDBJ databases">
        <title>Collection of gut derived symbiotic bacterial strains cultured from healthy donors.</title>
        <authorList>
            <person name="Lin H."/>
            <person name="Kohout C."/>
            <person name="Waligurski E."/>
            <person name="Pamer E.G."/>
        </authorList>
    </citation>
    <scope>NUCLEOTIDE SEQUENCE</scope>
    <source>
        <strain evidence="7">DFI.6.55</strain>
    </source>
</reference>
<evidence type="ECO:0000256" key="1">
    <source>
        <dbReference type="ARBA" id="ARBA00004141"/>
    </source>
</evidence>
<evidence type="ECO:0000313" key="7">
    <source>
        <dbReference type="EMBL" id="MCG4744316.1"/>
    </source>
</evidence>
<evidence type="ECO:0000313" key="9">
    <source>
        <dbReference type="Proteomes" id="UP000669239"/>
    </source>
</evidence>
<dbReference type="AlphaFoldDB" id="A0AAW5BVP9"/>
<evidence type="ECO:0000313" key="8">
    <source>
        <dbReference type="EMBL" id="NSJ48987.1"/>
    </source>
</evidence>
<feature type="transmembrane region" description="Helical" evidence="6">
    <location>
        <begin position="171"/>
        <end position="189"/>
    </location>
</feature>
<dbReference type="InterPro" id="IPR001248">
    <property type="entry name" value="Pur-cyt_permease"/>
</dbReference>
<evidence type="ECO:0000256" key="4">
    <source>
        <dbReference type="ARBA" id="ARBA00022989"/>
    </source>
</evidence>
<evidence type="ECO:0000256" key="3">
    <source>
        <dbReference type="ARBA" id="ARBA00022692"/>
    </source>
</evidence>
<accession>A0AAW5BVP9</accession>
<dbReference type="Pfam" id="PF02133">
    <property type="entry name" value="Transp_cyt_pur"/>
    <property type="match status" value="1"/>
</dbReference>
<comment type="caution">
    <text evidence="7">The sequence shown here is derived from an EMBL/GenBank/DDBJ whole genome shotgun (WGS) entry which is preliminary data.</text>
</comment>
<evidence type="ECO:0000256" key="5">
    <source>
        <dbReference type="ARBA" id="ARBA00023136"/>
    </source>
</evidence>
<comment type="similarity">
    <text evidence="2">Belongs to the purine-cytosine permease (2.A.39) family.</text>
</comment>
<dbReference type="EMBL" id="JAAITT010000011">
    <property type="protein sequence ID" value="NSJ48987.1"/>
    <property type="molecule type" value="Genomic_DNA"/>
</dbReference>
<keyword evidence="3 6" id="KW-0812">Transmembrane</keyword>
<name>A0AAW5BVP9_9FIRM</name>
<dbReference type="Proteomes" id="UP001299608">
    <property type="component" value="Unassembled WGS sequence"/>
</dbReference>
<feature type="transmembrane region" description="Helical" evidence="6">
    <location>
        <begin position="474"/>
        <end position="494"/>
    </location>
</feature>
<feature type="transmembrane region" description="Helical" evidence="6">
    <location>
        <begin position="248"/>
        <end position="281"/>
    </location>
</feature>
<dbReference type="GO" id="GO:0005886">
    <property type="term" value="C:plasma membrane"/>
    <property type="evidence" value="ECO:0007669"/>
    <property type="project" value="TreeGrafter"/>
</dbReference>
<feature type="transmembrane region" description="Helical" evidence="6">
    <location>
        <begin position="137"/>
        <end position="159"/>
    </location>
</feature>
<gene>
    <name evidence="8" type="ORF">G5B36_09790</name>
    <name evidence="7" type="ORF">L0N08_02705</name>
</gene>
<evidence type="ECO:0000256" key="6">
    <source>
        <dbReference type="SAM" id="Phobius"/>
    </source>
</evidence>
<organism evidence="7 10">
    <name type="scientific">Enterocloster aldenensis</name>
    <dbReference type="NCBI Taxonomy" id="358742"/>
    <lineage>
        <taxon>Bacteria</taxon>
        <taxon>Bacillati</taxon>
        <taxon>Bacillota</taxon>
        <taxon>Clostridia</taxon>
        <taxon>Lachnospirales</taxon>
        <taxon>Lachnospiraceae</taxon>
        <taxon>Enterocloster</taxon>
    </lineage>
</organism>
<proteinExistence type="inferred from homology"/>
<feature type="transmembrane region" description="Helical" evidence="6">
    <location>
        <begin position="335"/>
        <end position="351"/>
    </location>
</feature>
<feature type="transmembrane region" description="Helical" evidence="6">
    <location>
        <begin position="500"/>
        <end position="519"/>
    </location>
</feature>
<keyword evidence="4 6" id="KW-1133">Transmembrane helix</keyword>
<reference evidence="8" key="2">
    <citation type="submission" date="2020-02" db="EMBL/GenBank/DDBJ databases">
        <authorList>
            <person name="Littmann E."/>
            <person name="Sorbara M."/>
        </authorList>
    </citation>
    <scope>NUCLEOTIDE SEQUENCE</scope>
    <source>
        <strain evidence="8">MSK.1.17</strain>
    </source>
</reference>
<reference evidence="8 9" key="1">
    <citation type="journal article" date="2020" name="Cell Host Microbe">
        <title>Functional and Genomic Variation between Human-Derived Isolates of Lachnospiraceae Reveals Inter- and Intra-Species Diversity.</title>
        <authorList>
            <person name="Sorbara M.T."/>
            <person name="Littmann E.R."/>
            <person name="Fontana E."/>
            <person name="Moody T.U."/>
            <person name="Kohout C.E."/>
            <person name="Gjonbalaj M."/>
            <person name="Eaton V."/>
            <person name="Seok R."/>
            <person name="Leiner I.M."/>
            <person name="Pamer E.G."/>
        </authorList>
    </citation>
    <scope>NUCLEOTIDE SEQUENCE [LARGE SCALE GENOMIC DNA]</scope>
    <source>
        <strain evidence="8 9">MSK.1.17</strain>
    </source>
</reference>
<feature type="transmembrane region" description="Helical" evidence="6">
    <location>
        <begin position="95"/>
        <end position="117"/>
    </location>
</feature>
<dbReference type="InterPro" id="IPR045225">
    <property type="entry name" value="Uracil/uridine/allantoin_perm"/>
</dbReference>
<feature type="transmembrane region" description="Helical" evidence="6">
    <location>
        <begin position="363"/>
        <end position="385"/>
    </location>
</feature>
<dbReference type="Gene3D" id="1.10.4160.10">
    <property type="entry name" value="Hydantoin permease"/>
    <property type="match status" value="1"/>
</dbReference>
<dbReference type="PANTHER" id="PTHR30618:SF0">
    <property type="entry name" value="PURINE-URACIL PERMEASE NCS1"/>
    <property type="match status" value="1"/>
</dbReference>
<dbReference type="Proteomes" id="UP000669239">
    <property type="component" value="Unassembled WGS sequence"/>
</dbReference>
<dbReference type="PANTHER" id="PTHR30618">
    <property type="entry name" value="NCS1 FAMILY PURINE/PYRIMIDINE TRANSPORTER"/>
    <property type="match status" value="1"/>
</dbReference>
<feature type="transmembrane region" description="Helical" evidence="6">
    <location>
        <begin position="413"/>
        <end position="437"/>
    </location>
</feature>
<sequence length="544" mass="58920">MEGEAKRTISKDLMPTLSEERNWGIYNFIALWIGMDIGIPTYYLASGLIAGGLDMKGAIFTILLGNVIVMIPILLNGHAGAKYGVPAPIYWRSAFGYKGATLPAIVSAVVAAGWYGIQIWIGGEALNTIIVALYPAWAEFSAGVWICFGLFWLANYAILVNGMGALKKMEAFCAPLLVLWMIILLIWAYNRAGTWGPLVRQTGNFASTGAFLAFFIPALTSNVGYWGPMTLNVTNFTRYAKDQRSQVVGQFVGLPSGIVALALVGSLVTSATVVIFGEAIWDPVALTGMVDNVWFVVGSMFFLMTATLTTNVAANAVAPATVIVQVTEGRVNFKWAVLVLGIIAILIRPWALVGDLSMYQNMFLVGGAAFLGPVAGVIICHYMIVSKTELNVDALYEGEGEYKYEKFKGYNALFRNICIIVPIILIAAAMIGPAAWMGSATSLSMSVRTSMIAYAVLTLIVAVYIHLNIGGGVNVFAVFSVMASVALVFCGLWIPGLHMLYDASWFIGTGLSIVLYYALMKKADPVYLENKKVEHMEQLNKKNT</sequence>
<feature type="transmembrane region" description="Helical" evidence="6">
    <location>
        <begin position="449"/>
        <end position="467"/>
    </location>
</feature>
<dbReference type="EMBL" id="JAKNGE010000003">
    <property type="protein sequence ID" value="MCG4744316.1"/>
    <property type="molecule type" value="Genomic_DNA"/>
</dbReference>
<feature type="transmembrane region" description="Helical" evidence="6">
    <location>
        <begin position="209"/>
        <end position="227"/>
    </location>
</feature>
<dbReference type="RefSeq" id="WP_165640930.1">
    <property type="nucleotide sequence ID" value="NZ_JAAITT010000011.1"/>
</dbReference>
<feature type="transmembrane region" description="Helical" evidence="6">
    <location>
        <begin position="57"/>
        <end position="75"/>
    </location>
</feature>
<keyword evidence="9" id="KW-1185">Reference proteome</keyword>
<dbReference type="GO" id="GO:0015205">
    <property type="term" value="F:nucleobase transmembrane transporter activity"/>
    <property type="evidence" value="ECO:0007669"/>
    <property type="project" value="TreeGrafter"/>
</dbReference>
<comment type="subcellular location">
    <subcellularLocation>
        <location evidence="1">Membrane</location>
        <topology evidence="1">Multi-pass membrane protein</topology>
    </subcellularLocation>
</comment>
<keyword evidence="5 6" id="KW-0472">Membrane</keyword>
<feature type="transmembrane region" description="Helical" evidence="6">
    <location>
        <begin position="293"/>
        <end position="314"/>
    </location>
</feature>
<evidence type="ECO:0000256" key="2">
    <source>
        <dbReference type="ARBA" id="ARBA00008974"/>
    </source>
</evidence>
<feature type="transmembrane region" description="Helical" evidence="6">
    <location>
        <begin position="23"/>
        <end position="45"/>
    </location>
</feature>
<protein>
    <submittedName>
        <fullName evidence="7">Cytosine permease</fullName>
    </submittedName>
    <submittedName>
        <fullName evidence="8">Nitrate reductase</fullName>
    </submittedName>
</protein>
<evidence type="ECO:0000313" key="10">
    <source>
        <dbReference type="Proteomes" id="UP001299608"/>
    </source>
</evidence>